<keyword evidence="10" id="KW-0256">Endoplasmic reticulum</keyword>
<dbReference type="InterPro" id="IPR013618">
    <property type="entry name" value="TMTC_DUF1736"/>
</dbReference>
<dbReference type="EMBL" id="OU015567">
    <property type="protein sequence ID" value="CAG5109501.1"/>
    <property type="molecule type" value="Genomic_DNA"/>
</dbReference>
<dbReference type="InterPro" id="IPR019734">
    <property type="entry name" value="TPR_rpt"/>
</dbReference>
<dbReference type="PROSITE" id="PS50005">
    <property type="entry name" value="TPR"/>
    <property type="match status" value="3"/>
</dbReference>
<keyword evidence="11 14" id="KW-1133">Transmembrane helix</keyword>
<dbReference type="Pfam" id="PF14559">
    <property type="entry name" value="TPR_19"/>
    <property type="match status" value="1"/>
</dbReference>
<proteinExistence type="inferred from homology"/>
<feature type="chain" id="PRO_5046341570" description="dolichyl-phosphate-mannose--protein mannosyltransferase" evidence="15">
    <location>
        <begin position="24"/>
        <end position="845"/>
    </location>
</feature>
<keyword evidence="12 14" id="KW-0472">Membrane</keyword>
<feature type="domain" description="DUF1736" evidence="16">
    <location>
        <begin position="236"/>
        <end position="307"/>
    </location>
</feature>
<feature type="transmembrane region" description="Helical" evidence="14">
    <location>
        <begin position="177"/>
        <end position="196"/>
    </location>
</feature>
<dbReference type="SMART" id="SM00028">
    <property type="entry name" value="TPR"/>
    <property type="match status" value="6"/>
</dbReference>
<evidence type="ECO:0000256" key="11">
    <source>
        <dbReference type="ARBA" id="ARBA00022989"/>
    </source>
</evidence>
<dbReference type="InterPro" id="IPR013105">
    <property type="entry name" value="TPR_2"/>
</dbReference>
<dbReference type="Pfam" id="PF13414">
    <property type="entry name" value="TPR_11"/>
    <property type="match status" value="1"/>
</dbReference>
<feature type="transmembrane region" description="Helical" evidence="14">
    <location>
        <begin position="208"/>
        <end position="233"/>
    </location>
</feature>
<evidence type="ECO:0000256" key="14">
    <source>
        <dbReference type="SAM" id="Phobius"/>
    </source>
</evidence>
<evidence type="ECO:0000313" key="17">
    <source>
        <dbReference type="EMBL" id="CAG5109501.1"/>
    </source>
</evidence>
<evidence type="ECO:0000256" key="7">
    <source>
        <dbReference type="ARBA" id="ARBA00022692"/>
    </source>
</evidence>
<gene>
    <name evidence="17" type="ORF">OKIOD_LOCUS12794</name>
</gene>
<dbReference type="EC" id="2.4.1.109" evidence="5"/>
<keyword evidence="8" id="KW-0677">Repeat</keyword>
<feature type="repeat" description="TPR" evidence="13">
    <location>
        <begin position="628"/>
        <end position="661"/>
    </location>
</feature>
<evidence type="ECO:0000256" key="10">
    <source>
        <dbReference type="ARBA" id="ARBA00022824"/>
    </source>
</evidence>
<evidence type="ECO:0000256" key="3">
    <source>
        <dbReference type="ARBA" id="ARBA00004922"/>
    </source>
</evidence>
<keyword evidence="6" id="KW-0808">Transferase</keyword>
<dbReference type="Pfam" id="PF13431">
    <property type="entry name" value="TPR_17"/>
    <property type="match status" value="1"/>
</dbReference>
<dbReference type="Proteomes" id="UP001158576">
    <property type="component" value="Chromosome 2"/>
</dbReference>
<feature type="repeat" description="TPR" evidence="13">
    <location>
        <begin position="554"/>
        <end position="587"/>
    </location>
</feature>
<dbReference type="PANTHER" id="PTHR44809:SF1">
    <property type="entry name" value="PROTEIN O-MANNOSYL-TRANSFERASE TMTC1"/>
    <property type="match status" value="1"/>
</dbReference>
<dbReference type="Pfam" id="PF13432">
    <property type="entry name" value="TPR_16"/>
    <property type="match status" value="1"/>
</dbReference>
<organism evidence="17 18">
    <name type="scientific">Oikopleura dioica</name>
    <name type="common">Tunicate</name>
    <dbReference type="NCBI Taxonomy" id="34765"/>
    <lineage>
        <taxon>Eukaryota</taxon>
        <taxon>Metazoa</taxon>
        <taxon>Chordata</taxon>
        <taxon>Tunicata</taxon>
        <taxon>Appendicularia</taxon>
        <taxon>Copelata</taxon>
        <taxon>Oikopleuridae</taxon>
        <taxon>Oikopleura</taxon>
    </lineage>
</organism>
<keyword evidence="9 13" id="KW-0802">TPR repeat</keyword>
<protein>
    <recommendedName>
        <fullName evidence="5">dolichyl-phosphate-mannose--protein mannosyltransferase</fullName>
        <ecNumber evidence="5">2.4.1.109</ecNumber>
    </recommendedName>
</protein>
<dbReference type="PROSITE" id="PS50293">
    <property type="entry name" value="TPR_REGION"/>
    <property type="match status" value="3"/>
</dbReference>
<feature type="transmembrane region" description="Helical" evidence="14">
    <location>
        <begin position="298"/>
        <end position="316"/>
    </location>
</feature>
<feature type="transmembrane region" description="Helical" evidence="14">
    <location>
        <begin position="328"/>
        <end position="351"/>
    </location>
</feature>
<accession>A0ABN7SZX6</accession>
<evidence type="ECO:0000256" key="9">
    <source>
        <dbReference type="ARBA" id="ARBA00022803"/>
    </source>
</evidence>
<evidence type="ECO:0000256" key="1">
    <source>
        <dbReference type="ARBA" id="ARBA00004141"/>
    </source>
</evidence>
<feature type="signal peptide" evidence="15">
    <location>
        <begin position="1"/>
        <end position="23"/>
    </location>
</feature>
<evidence type="ECO:0000256" key="8">
    <source>
        <dbReference type="ARBA" id="ARBA00022737"/>
    </source>
</evidence>
<comment type="subcellular location">
    <subcellularLocation>
        <location evidence="2">Endoplasmic reticulum</location>
    </subcellularLocation>
    <subcellularLocation>
        <location evidence="1">Membrane</location>
        <topology evidence="1">Multi-pass membrane protein</topology>
    </subcellularLocation>
</comment>
<keyword evidence="7 14" id="KW-0812">Transmembrane</keyword>
<sequence length="845" mass="96367">MPSFSTPLASALIVFIIVSPAFQNDFVHDDIPAIVRNPDVQGRTGLLALFKNDFWGKAMSEVTSHKSYRPLTVLTYRINRILTGNHAFFFHLTNILLHSGLVYRLHLILLRFGYSRESAQLAAIIFGIHPLNSESFANNVGRAEVLSAHFMLSAIVNRDNTAASGCYALLAMLCKEGGVFCLAILVALEIIIIFNRKRRGEVILDPDFILFFVYKLLFWFSYLLIFVSLRLWVLNGTYPVFTPPDNPAAFAKDKFVKWSSFAFYWFQHYWLLLSPKNLAYDWAYGSIPLVQDFSDCRILAILCLFSSVLFIGFHCFRSIFGFFNNRRILLPTLLLFVPFIPASNVLVSVGFAVAERVMYTPSIGFAILFADGFTKFHKKFEKSILKSTIIRSSLALTIILFTIKTEFRINAWKKKENLFESGLTVHRHNAKMFYNYGNCLRNEQKIDEAIIFYEEAIRLHPTYSKAYDNIGVLYDDGTEEGSKMAEKMYQKSIEANPHHPSAYSNLASLYAQSERLQEAVKISGKLKIRAFHEICLKLYQHILLLFKNADSPIAEPYNHYGALLTEQKRYEEAIKVYEQAIALEPFNPNPLVNLAWVKQTLGNGSGSAQMVRDAEELYEKSLRIKPTSEAFMRLGSLKYQRGETAEAKKEYEEARKLDPENHMIVLEQSIVLVAAGETDRAVEILQDSVSKRDRDCQLPNLHITLAKIYGPKKHQFMKAASILENCNRKLLENNHEKEHAAEVKFQLGAMYHEIVRNNQNVSNPTKNEEAFLEKAKEKTLELLKEAIKLKPGDVGYRVLLAQVHLRGGNLEEGTHVLKTILKLKPDHEVATILLNRVKEAESRTS</sequence>
<dbReference type="PANTHER" id="PTHR44809">
    <property type="match status" value="1"/>
</dbReference>
<name>A0ABN7SZX6_OIKDI</name>
<dbReference type="InterPro" id="IPR052943">
    <property type="entry name" value="TMTC_O-mannosyl-trnsfr"/>
</dbReference>
<evidence type="ECO:0000256" key="6">
    <source>
        <dbReference type="ARBA" id="ARBA00022679"/>
    </source>
</evidence>
<evidence type="ECO:0000313" key="18">
    <source>
        <dbReference type="Proteomes" id="UP001158576"/>
    </source>
</evidence>
<comment type="pathway">
    <text evidence="3">Protein modification; protein glycosylation.</text>
</comment>
<evidence type="ECO:0000256" key="5">
    <source>
        <dbReference type="ARBA" id="ARBA00012839"/>
    </source>
</evidence>
<dbReference type="Pfam" id="PF08409">
    <property type="entry name" value="TMTC_DUF1736"/>
    <property type="match status" value="1"/>
</dbReference>
<keyword evidence="18" id="KW-1185">Reference proteome</keyword>
<evidence type="ECO:0000256" key="2">
    <source>
        <dbReference type="ARBA" id="ARBA00004240"/>
    </source>
</evidence>
<evidence type="ECO:0000256" key="15">
    <source>
        <dbReference type="SAM" id="SignalP"/>
    </source>
</evidence>
<evidence type="ECO:0000256" key="12">
    <source>
        <dbReference type="ARBA" id="ARBA00023136"/>
    </source>
</evidence>
<feature type="repeat" description="TPR" evidence="13">
    <location>
        <begin position="430"/>
        <end position="463"/>
    </location>
</feature>
<reference evidence="17 18" key="1">
    <citation type="submission" date="2021-04" db="EMBL/GenBank/DDBJ databases">
        <authorList>
            <person name="Bliznina A."/>
        </authorList>
    </citation>
    <scope>NUCLEOTIDE SEQUENCE [LARGE SCALE GENOMIC DNA]</scope>
</reference>
<dbReference type="InterPro" id="IPR011990">
    <property type="entry name" value="TPR-like_helical_dom_sf"/>
</dbReference>
<dbReference type="SUPFAM" id="SSF48452">
    <property type="entry name" value="TPR-like"/>
    <property type="match status" value="2"/>
</dbReference>
<dbReference type="Pfam" id="PF07719">
    <property type="entry name" value="TPR_2"/>
    <property type="match status" value="1"/>
</dbReference>
<dbReference type="Gene3D" id="1.25.40.10">
    <property type="entry name" value="Tetratricopeptide repeat domain"/>
    <property type="match status" value="3"/>
</dbReference>
<evidence type="ECO:0000256" key="13">
    <source>
        <dbReference type="PROSITE-ProRule" id="PRU00339"/>
    </source>
</evidence>
<evidence type="ECO:0000256" key="4">
    <source>
        <dbReference type="ARBA" id="ARBA00007882"/>
    </source>
</evidence>
<evidence type="ECO:0000259" key="16">
    <source>
        <dbReference type="Pfam" id="PF08409"/>
    </source>
</evidence>
<comment type="similarity">
    <text evidence="4">Belongs to the TMTC family.</text>
</comment>
<keyword evidence="15" id="KW-0732">Signal</keyword>